<evidence type="ECO:0000313" key="3">
    <source>
        <dbReference type="Proteomes" id="UP000004691"/>
    </source>
</evidence>
<feature type="transmembrane region" description="Helical" evidence="1">
    <location>
        <begin position="28"/>
        <end position="50"/>
    </location>
</feature>
<accession>I0V1P1</accession>
<dbReference type="RefSeq" id="WP_006238193.1">
    <property type="nucleotide sequence ID" value="NZ_JH636049.1"/>
</dbReference>
<evidence type="ECO:0008006" key="4">
    <source>
        <dbReference type="Google" id="ProtNLM"/>
    </source>
</evidence>
<organism evidence="2 3">
    <name type="scientific">Saccharomonospora xinjiangensis XJ-54</name>
    <dbReference type="NCBI Taxonomy" id="882086"/>
    <lineage>
        <taxon>Bacteria</taxon>
        <taxon>Bacillati</taxon>
        <taxon>Actinomycetota</taxon>
        <taxon>Actinomycetes</taxon>
        <taxon>Pseudonocardiales</taxon>
        <taxon>Pseudonocardiaceae</taxon>
        <taxon>Saccharomonospora</taxon>
    </lineage>
</organism>
<feature type="transmembrane region" description="Helical" evidence="1">
    <location>
        <begin position="70"/>
        <end position="90"/>
    </location>
</feature>
<dbReference type="eggNOG" id="ENOG5031MXK">
    <property type="taxonomic scope" value="Bacteria"/>
</dbReference>
<feature type="transmembrane region" description="Helical" evidence="1">
    <location>
        <begin position="169"/>
        <end position="190"/>
    </location>
</feature>
<dbReference type="HOGENOM" id="CLU_1132965_0_0_11"/>
<dbReference type="OrthoDB" id="3614409at2"/>
<dbReference type="Pfam" id="PF06197">
    <property type="entry name" value="DUF998"/>
    <property type="match status" value="1"/>
</dbReference>
<dbReference type="STRING" id="882086.SacxiDRAFT_1802"/>
<proteinExistence type="predicted"/>
<gene>
    <name evidence="2" type="ORF">SacxiDRAFT_1802</name>
</gene>
<evidence type="ECO:0000313" key="2">
    <source>
        <dbReference type="EMBL" id="EID54044.1"/>
    </source>
</evidence>
<protein>
    <recommendedName>
        <fullName evidence="4">DUF998 domain-containing protein</fullName>
    </recommendedName>
</protein>
<evidence type="ECO:0000256" key="1">
    <source>
        <dbReference type="SAM" id="Phobius"/>
    </source>
</evidence>
<keyword evidence="1" id="KW-0472">Membrane</keyword>
<dbReference type="AlphaFoldDB" id="I0V1P1"/>
<feature type="transmembrane region" description="Helical" evidence="1">
    <location>
        <begin position="133"/>
        <end position="153"/>
    </location>
</feature>
<dbReference type="Proteomes" id="UP000004691">
    <property type="component" value="Unassembled WGS sequence"/>
</dbReference>
<feature type="transmembrane region" description="Helical" evidence="1">
    <location>
        <begin position="102"/>
        <end position="121"/>
    </location>
</feature>
<keyword evidence="1" id="KW-0812">Transmembrane</keyword>
<keyword evidence="1" id="KW-1133">Transmembrane helix</keyword>
<keyword evidence="3" id="KW-1185">Reference proteome</keyword>
<reference evidence="2 3" key="1">
    <citation type="submission" date="2012-01" db="EMBL/GenBank/DDBJ databases">
        <title>Improved High-Quality Draft sequence of Saccharomonospora xinjiangensis XJ-54.</title>
        <authorList>
            <consortium name="US DOE Joint Genome Institute"/>
            <person name="Lucas S."/>
            <person name="Han J."/>
            <person name="Lapidus A."/>
            <person name="Cheng J.-F."/>
            <person name="Goodwin L."/>
            <person name="Pitluck S."/>
            <person name="Peters L."/>
            <person name="Mikhailova N."/>
            <person name="Teshima H."/>
            <person name="Detter J.C."/>
            <person name="Han C."/>
            <person name="Tapia R."/>
            <person name="Land M."/>
            <person name="Hauser L."/>
            <person name="Kyrpides N."/>
            <person name="Ivanova N."/>
            <person name="Pagani I."/>
            <person name="Brambilla E.-M."/>
            <person name="Klenk H.-P."/>
            <person name="Woyke T."/>
        </authorList>
    </citation>
    <scope>NUCLEOTIDE SEQUENCE [LARGE SCALE GENOMIC DNA]</scope>
    <source>
        <strain evidence="2 3">XJ-54</strain>
    </source>
</reference>
<sequence>MGRLGAKGIPDTVPAGTVEFNSARVRTWTFAATAALGWALFTLTVLHLVSSFDPITDPVSRYAFTDSGKGMLEASLLSFAVGVVAVRGALLASGLRLGRTATILFFAAALGLAAAALFPATFTSDIAPVSGLIHQYASLVAFLAVPGVALCVLDQLRDTDESSRGTRRVLVWFTSAAIGLLILFGASYLAGKMALAASSLSSLPALIGSLPEAALQRLVFVVDFALLATLLTLANRTAISRAGRG</sequence>
<dbReference type="EMBL" id="JH636049">
    <property type="protein sequence ID" value="EID54044.1"/>
    <property type="molecule type" value="Genomic_DNA"/>
</dbReference>
<dbReference type="InterPro" id="IPR009339">
    <property type="entry name" value="DUF998"/>
</dbReference>
<feature type="transmembrane region" description="Helical" evidence="1">
    <location>
        <begin position="214"/>
        <end position="234"/>
    </location>
</feature>
<name>I0V1P1_9PSEU</name>